<dbReference type="OrthoDB" id="3257873at2759"/>
<proteinExistence type="predicted"/>
<evidence type="ECO:0000313" key="1">
    <source>
        <dbReference type="EMBL" id="CEL56613.1"/>
    </source>
</evidence>
<gene>
    <name evidence="1" type="ORF">RSOLAG1IB_11974</name>
</gene>
<name>A0A0B7FK76_THACB</name>
<dbReference type="EMBL" id="LN679336">
    <property type="protein sequence ID" value="CEL56613.1"/>
    <property type="molecule type" value="Genomic_DNA"/>
</dbReference>
<organism evidence="1 2">
    <name type="scientific">Thanatephorus cucumeris (strain AG1-IB / isolate 7/3/14)</name>
    <name type="common">Lettuce bottom rot fungus</name>
    <name type="synonym">Rhizoctonia solani</name>
    <dbReference type="NCBI Taxonomy" id="1108050"/>
    <lineage>
        <taxon>Eukaryota</taxon>
        <taxon>Fungi</taxon>
        <taxon>Dikarya</taxon>
        <taxon>Basidiomycota</taxon>
        <taxon>Agaricomycotina</taxon>
        <taxon>Agaricomycetes</taxon>
        <taxon>Cantharellales</taxon>
        <taxon>Ceratobasidiaceae</taxon>
        <taxon>Rhizoctonia</taxon>
        <taxon>Rhizoctonia solani AG-1</taxon>
    </lineage>
</organism>
<accession>A0A0B7FK76</accession>
<dbReference type="AlphaFoldDB" id="A0A0B7FK76"/>
<dbReference type="Proteomes" id="UP000059188">
    <property type="component" value="Unassembled WGS sequence"/>
</dbReference>
<keyword evidence="2" id="KW-1185">Reference proteome</keyword>
<evidence type="ECO:0000313" key="2">
    <source>
        <dbReference type="Proteomes" id="UP000059188"/>
    </source>
</evidence>
<protein>
    <submittedName>
        <fullName evidence="1">Uncharacterized protein</fullName>
    </submittedName>
</protein>
<sequence>MKRKIEFAHTPVPLQLEGPIVNWYNQLQNTKVAEIEFHRHRTFGPRPRTSSRLILSLTDGSKYLLQRRIKHAAQSLIPEFSDTIQNISSPSITTRPIIHVKFVEKPNNRPDLLFILSICYGAQNHDPTEQVARFFIDDDFFALSVILNVTRTWPSSMSESPTTPENLPHEHNQTPLEHLWTVVHSSIQNQEYTFWGHTIADEAKNLTRELVYRAARSKIVESLPQSDNNIREAIAASIVARVESIIKKRELNESNAWDEAWDKRWNEAWQDVLSDTNIWQVSFQKLWTAEQTSGEAQKAITEGRAPGIIAGRTPQREVLSVNGAVWLHSILMGFHPSLVHQATHNSKVNYDNSQPTKDDNCGTFSGALNAILIAFYAILAGKLESTGNELSSTQEFPNVRGKAVLLHIRSRDFKQLIDWLKSGPIMDSYSQIDRLAADVHEYEIWASPRELAVHMAWEKAWPIAVIKGKECALKIQSTQTEEDRRNQTHETPIGFKHMVKQGVRVVINAFKGTDRAPAPRMPLPPIYPRRTSSGGQILRRRLLGSVADHRSEVEKLHQDLARERAYLENKEKARVQAKTELSTKLKLVPGSKLPHGPRSHNDPTREQLNIRAQEAWDKLAISSSFRTKLDSLAEEEWQTVVEKSYYPGSIDTLKSEWVKQFQSNWENAWKDSWAEAWKASWDEAWDAAVARGAEFGVEQVFDNDSDLKRLNYDNIKSKQAYLDVQALVSQGDYLGCLGQVYSMMKELYRLYESLQHAIPVFRDENIKITAFEKEKDKQVMSLSLAEVTQAHYLLQAKVLTFRSESRPDTTARHLSYYELQGWIEEHYIKEKFEDNEAGKKLFKRKIAQVWSTAVDIYSASNKTTLEVASTINPRP</sequence>
<reference evidence="1 2" key="1">
    <citation type="submission" date="2014-11" db="EMBL/GenBank/DDBJ databases">
        <authorList>
            <person name="Wibberg Daniel"/>
        </authorList>
    </citation>
    <scope>NUCLEOTIDE SEQUENCE [LARGE SCALE GENOMIC DNA]</scope>
    <source>
        <strain evidence="1">Rhizoctonia solani AG1-IB 7/3/14</strain>
    </source>
</reference>